<organism evidence="2 3">
    <name type="scientific">Crucibulum laeve</name>
    <dbReference type="NCBI Taxonomy" id="68775"/>
    <lineage>
        <taxon>Eukaryota</taxon>
        <taxon>Fungi</taxon>
        <taxon>Dikarya</taxon>
        <taxon>Basidiomycota</taxon>
        <taxon>Agaricomycotina</taxon>
        <taxon>Agaricomycetes</taxon>
        <taxon>Agaricomycetidae</taxon>
        <taxon>Agaricales</taxon>
        <taxon>Agaricineae</taxon>
        <taxon>Nidulariaceae</taxon>
        <taxon>Crucibulum</taxon>
    </lineage>
</organism>
<sequence>MYCTLNQTKYSPLVKGTPRGGGTSNRIYMYCDCFVWMPRCQDDDRIIRRMLVGCWDAAILCVAAASKSMFVVEILGLLWARLRLRLRATVSRNMCDQHGGMTTTSSPTRRHDLVSTTIHLYLRNFFSFLRDRSCICVEETPSPSQASELES</sequence>
<keyword evidence="1" id="KW-0472">Membrane</keyword>
<name>A0A5C3LNK5_9AGAR</name>
<reference evidence="2 3" key="1">
    <citation type="journal article" date="2019" name="Nat. Ecol. Evol.">
        <title>Megaphylogeny resolves global patterns of mushroom evolution.</title>
        <authorList>
            <person name="Varga T."/>
            <person name="Krizsan K."/>
            <person name="Foldi C."/>
            <person name="Dima B."/>
            <person name="Sanchez-Garcia M."/>
            <person name="Sanchez-Ramirez S."/>
            <person name="Szollosi G.J."/>
            <person name="Szarkandi J.G."/>
            <person name="Papp V."/>
            <person name="Albert L."/>
            <person name="Andreopoulos W."/>
            <person name="Angelini C."/>
            <person name="Antonin V."/>
            <person name="Barry K.W."/>
            <person name="Bougher N.L."/>
            <person name="Buchanan P."/>
            <person name="Buyck B."/>
            <person name="Bense V."/>
            <person name="Catcheside P."/>
            <person name="Chovatia M."/>
            <person name="Cooper J."/>
            <person name="Damon W."/>
            <person name="Desjardin D."/>
            <person name="Finy P."/>
            <person name="Geml J."/>
            <person name="Haridas S."/>
            <person name="Hughes K."/>
            <person name="Justo A."/>
            <person name="Karasinski D."/>
            <person name="Kautmanova I."/>
            <person name="Kiss B."/>
            <person name="Kocsube S."/>
            <person name="Kotiranta H."/>
            <person name="LaButti K.M."/>
            <person name="Lechner B.E."/>
            <person name="Liimatainen K."/>
            <person name="Lipzen A."/>
            <person name="Lukacs Z."/>
            <person name="Mihaltcheva S."/>
            <person name="Morgado L.N."/>
            <person name="Niskanen T."/>
            <person name="Noordeloos M.E."/>
            <person name="Ohm R.A."/>
            <person name="Ortiz-Santana B."/>
            <person name="Ovrebo C."/>
            <person name="Racz N."/>
            <person name="Riley R."/>
            <person name="Savchenko A."/>
            <person name="Shiryaev A."/>
            <person name="Soop K."/>
            <person name="Spirin V."/>
            <person name="Szebenyi C."/>
            <person name="Tomsovsky M."/>
            <person name="Tulloss R.E."/>
            <person name="Uehling J."/>
            <person name="Grigoriev I.V."/>
            <person name="Vagvolgyi C."/>
            <person name="Papp T."/>
            <person name="Martin F.M."/>
            <person name="Miettinen O."/>
            <person name="Hibbett D.S."/>
            <person name="Nagy L.G."/>
        </authorList>
    </citation>
    <scope>NUCLEOTIDE SEQUENCE [LARGE SCALE GENOMIC DNA]</scope>
    <source>
        <strain evidence="2 3">CBS 166.37</strain>
    </source>
</reference>
<feature type="transmembrane region" description="Helical" evidence="1">
    <location>
        <begin position="57"/>
        <end position="80"/>
    </location>
</feature>
<keyword evidence="1" id="KW-1133">Transmembrane helix</keyword>
<keyword evidence="3" id="KW-1185">Reference proteome</keyword>
<accession>A0A5C3LNK5</accession>
<evidence type="ECO:0000313" key="3">
    <source>
        <dbReference type="Proteomes" id="UP000308652"/>
    </source>
</evidence>
<dbReference type="EMBL" id="ML213633">
    <property type="protein sequence ID" value="TFK34332.1"/>
    <property type="molecule type" value="Genomic_DNA"/>
</dbReference>
<evidence type="ECO:0000256" key="1">
    <source>
        <dbReference type="SAM" id="Phobius"/>
    </source>
</evidence>
<protein>
    <submittedName>
        <fullName evidence="2">Uncharacterized protein</fullName>
    </submittedName>
</protein>
<dbReference type="Proteomes" id="UP000308652">
    <property type="component" value="Unassembled WGS sequence"/>
</dbReference>
<evidence type="ECO:0000313" key="2">
    <source>
        <dbReference type="EMBL" id="TFK34332.1"/>
    </source>
</evidence>
<gene>
    <name evidence="2" type="ORF">BDQ12DRAFT_372657</name>
</gene>
<keyword evidence="1" id="KW-0812">Transmembrane</keyword>
<proteinExistence type="predicted"/>
<dbReference type="AlphaFoldDB" id="A0A5C3LNK5"/>